<evidence type="ECO:0000256" key="6">
    <source>
        <dbReference type="ARBA" id="ARBA00022741"/>
    </source>
</evidence>
<evidence type="ECO:0000259" key="9">
    <source>
        <dbReference type="Pfam" id="PF02872"/>
    </source>
</evidence>
<dbReference type="InterPro" id="IPR004843">
    <property type="entry name" value="Calcineurin-like_PHP"/>
</dbReference>
<dbReference type="AlphaFoldDB" id="A0A8J2JPH2"/>
<keyword evidence="6" id="KW-0547">Nucleotide-binding</keyword>
<protein>
    <recommendedName>
        <fullName evidence="3">5'-nucleotidase</fullName>
        <ecNumber evidence="3">3.1.3.5</ecNumber>
    </recommendedName>
</protein>
<dbReference type="EMBL" id="CAJVCH010054353">
    <property type="protein sequence ID" value="CAG7718559.1"/>
    <property type="molecule type" value="Genomic_DNA"/>
</dbReference>
<organism evidence="10 11">
    <name type="scientific">Allacma fusca</name>
    <dbReference type="NCBI Taxonomy" id="39272"/>
    <lineage>
        <taxon>Eukaryota</taxon>
        <taxon>Metazoa</taxon>
        <taxon>Ecdysozoa</taxon>
        <taxon>Arthropoda</taxon>
        <taxon>Hexapoda</taxon>
        <taxon>Collembola</taxon>
        <taxon>Symphypleona</taxon>
        <taxon>Sminthuridae</taxon>
        <taxon>Allacma</taxon>
    </lineage>
</organism>
<dbReference type="Pfam" id="PF02872">
    <property type="entry name" value="5_nucleotid_C"/>
    <property type="match status" value="1"/>
</dbReference>
<gene>
    <name evidence="10" type="ORF">AFUS01_LOCUS7943</name>
</gene>
<dbReference type="Pfam" id="PF00149">
    <property type="entry name" value="Metallophos"/>
    <property type="match status" value="1"/>
</dbReference>
<dbReference type="EC" id="3.1.3.5" evidence="3"/>
<dbReference type="InterPro" id="IPR008334">
    <property type="entry name" value="5'-Nucleotdase_C"/>
</dbReference>
<dbReference type="Proteomes" id="UP000708208">
    <property type="component" value="Unassembled WGS sequence"/>
</dbReference>
<evidence type="ECO:0000256" key="2">
    <source>
        <dbReference type="ARBA" id="ARBA00006654"/>
    </source>
</evidence>
<comment type="catalytic activity">
    <reaction evidence="1">
        <text>a ribonucleoside 5'-phosphate + H2O = a ribonucleoside + phosphate</text>
        <dbReference type="Rhea" id="RHEA:12484"/>
        <dbReference type="ChEBI" id="CHEBI:15377"/>
        <dbReference type="ChEBI" id="CHEBI:18254"/>
        <dbReference type="ChEBI" id="CHEBI:43474"/>
        <dbReference type="ChEBI" id="CHEBI:58043"/>
        <dbReference type="EC" id="3.1.3.5"/>
    </reaction>
</comment>
<dbReference type="OrthoDB" id="7722975at2759"/>
<accession>A0A8J2JPH2</accession>
<comment type="similarity">
    <text evidence="2">Belongs to the 5'-nucleotidase family.</text>
</comment>
<evidence type="ECO:0000256" key="1">
    <source>
        <dbReference type="ARBA" id="ARBA00000815"/>
    </source>
</evidence>
<dbReference type="GO" id="GO:0000166">
    <property type="term" value="F:nucleotide binding"/>
    <property type="evidence" value="ECO:0007669"/>
    <property type="project" value="UniProtKB-KW"/>
</dbReference>
<dbReference type="FunFam" id="3.90.780.10:FF:000001">
    <property type="entry name" value="NT5E isoform 3"/>
    <property type="match status" value="1"/>
</dbReference>
<dbReference type="GO" id="GO:0046872">
    <property type="term" value="F:metal ion binding"/>
    <property type="evidence" value="ECO:0007669"/>
    <property type="project" value="UniProtKB-KW"/>
</dbReference>
<feature type="domain" description="5'-Nucleotidase C-terminal" evidence="9">
    <location>
        <begin position="345"/>
        <end position="523"/>
    </location>
</feature>
<keyword evidence="7" id="KW-0378">Hydrolase</keyword>
<dbReference type="CDD" id="cd07409">
    <property type="entry name" value="MPP_CD73_N"/>
    <property type="match status" value="1"/>
</dbReference>
<keyword evidence="11" id="KW-1185">Reference proteome</keyword>
<dbReference type="InterPro" id="IPR006179">
    <property type="entry name" value="5_nucleotidase/apyrase"/>
</dbReference>
<dbReference type="GO" id="GO:0005886">
    <property type="term" value="C:plasma membrane"/>
    <property type="evidence" value="ECO:0007669"/>
    <property type="project" value="TreeGrafter"/>
</dbReference>
<evidence type="ECO:0000313" key="10">
    <source>
        <dbReference type="EMBL" id="CAG7718559.1"/>
    </source>
</evidence>
<comment type="caution">
    <text evidence="10">The sequence shown here is derived from an EMBL/GenBank/DDBJ whole genome shotgun (WGS) entry which is preliminary data.</text>
</comment>
<feature type="non-terminal residue" evidence="10">
    <location>
        <position position="1"/>
    </location>
</feature>
<evidence type="ECO:0000256" key="4">
    <source>
        <dbReference type="ARBA" id="ARBA00022723"/>
    </source>
</evidence>
<keyword evidence="4" id="KW-0479">Metal-binding</keyword>
<evidence type="ECO:0000259" key="8">
    <source>
        <dbReference type="Pfam" id="PF00149"/>
    </source>
</evidence>
<name>A0A8J2JPH2_9HEXA</name>
<dbReference type="FunFam" id="3.60.21.10:FF:000020">
    <property type="entry name" value="NT5E isoform 4"/>
    <property type="match status" value="1"/>
</dbReference>
<evidence type="ECO:0000256" key="3">
    <source>
        <dbReference type="ARBA" id="ARBA00012643"/>
    </source>
</evidence>
<sequence>MWRQKDPVSALLALSFLVTFFSSWLAIALAKDLTLTILHTNDVHSRFLQTSKFSGSCSDEDAASKKCYGGFARLHYKVRELRSQIPNVVYLSGGDYYQGTIWYTIYKWKIISKYVNILNHTAMAFGNHEFDDNIDGIVPFLEAATFPVIACNIDDSKEPRFQGKYKKSVVVPYEGVDVGIIGFTTTETMAISAPGELIFNDEVESITKEAQRLHDSGVKILIAVGHAGYDVDLKIAEKVPLIDVVVGGHTNTFLYHGAQPDIEEPLGDYPTIVTQSSGRKVLVVQAYAFGKYLGYLNVTFNEAGEATSWAGNPILMDHTIPQDQTILEELADLGKNLTEEMKKEVGKTHVFLNGTSRECRLHECNMGNVVTDAMIYANLKTPDELYWSDVTMAVMNGGGIRVSIDEKSRNGSISVEDVLTVLPFRNTIDLIEIKGQHLKEAFEFAVEGYDPAGFHLAGKFLQISGIRVVYDISQPEGSRVRSLQVLCKKCRVPYYVPIEMDEVYKLAIPTYIVKGGDGFQVLKNNIIKHHENGILDSEMLIKYIEARSPIIQGVEGRIQFYEGLPACCASESQTFSVYLETIFLHLYCVT</sequence>
<dbReference type="PANTHER" id="PTHR11575">
    <property type="entry name" value="5'-NUCLEOTIDASE-RELATED"/>
    <property type="match status" value="1"/>
</dbReference>
<evidence type="ECO:0000313" key="11">
    <source>
        <dbReference type="Proteomes" id="UP000708208"/>
    </source>
</evidence>
<dbReference type="InterPro" id="IPR006146">
    <property type="entry name" value="5'-Nucleotdase_CS"/>
</dbReference>
<dbReference type="GO" id="GO:0006196">
    <property type="term" value="P:AMP catabolic process"/>
    <property type="evidence" value="ECO:0007669"/>
    <property type="project" value="TreeGrafter"/>
</dbReference>
<dbReference type="PROSITE" id="PS00785">
    <property type="entry name" value="5_NUCLEOTIDASE_1"/>
    <property type="match status" value="1"/>
</dbReference>
<evidence type="ECO:0000256" key="5">
    <source>
        <dbReference type="ARBA" id="ARBA00022729"/>
    </source>
</evidence>
<keyword evidence="5" id="KW-0732">Signal</keyword>
<dbReference type="PANTHER" id="PTHR11575:SF24">
    <property type="entry name" value="5'-NUCLEOTIDASE"/>
    <property type="match status" value="1"/>
</dbReference>
<evidence type="ECO:0000256" key="7">
    <source>
        <dbReference type="ARBA" id="ARBA00022801"/>
    </source>
</evidence>
<proteinExistence type="inferred from homology"/>
<feature type="domain" description="Calcineurin-like phosphoesterase" evidence="8">
    <location>
        <begin position="35"/>
        <end position="250"/>
    </location>
</feature>
<reference evidence="10" key="1">
    <citation type="submission" date="2021-06" db="EMBL/GenBank/DDBJ databases">
        <authorList>
            <person name="Hodson N. C."/>
            <person name="Mongue J. A."/>
            <person name="Jaron S. K."/>
        </authorList>
    </citation>
    <scope>NUCLEOTIDE SEQUENCE</scope>
</reference>
<dbReference type="GO" id="GO:0008253">
    <property type="term" value="F:5'-nucleotidase activity"/>
    <property type="evidence" value="ECO:0007669"/>
    <property type="project" value="UniProtKB-EC"/>
</dbReference>